<name>A0ABY8IXZ2_9BACI</name>
<dbReference type="EMBL" id="CP121671">
    <property type="protein sequence ID" value="WFT74164.1"/>
    <property type="molecule type" value="Genomic_DNA"/>
</dbReference>
<keyword evidence="2" id="KW-1185">Reference proteome</keyword>
<accession>A0ABY8IXZ2</accession>
<dbReference type="Proteomes" id="UP001221597">
    <property type="component" value="Chromosome"/>
</dbReference>
<organism evidence="1 2">
    <name type="scientific">Halobacillus naozhouensis</name>
    <dbReference type="NCBI Taxonomy" id="554880"/>
    <lineage>
        <taxon>Bacteria</taxon>
        <taxon>Bacillati</taxon>
        <taxon>Bacillota</taxon>
        <taxon>Bacilli</taxon>
        <taxon>Bacillales</taxon>
        <taxon>Bacillaceae</taxon>
        <taxon>Halobacillus</taxon>
    </lineage>
</organism>
<protein>
    <submittedName>
        <fullName evidence="1">Uncharacterized protein</fullName>
    </submittedName>
</protein>
<evidence type="ECO:0000313" key="1">
    <source>
        <dbReference type="EMBL" id="WFT74164.1"/>
    </source>
</evidence>
<gene>
    <name evidence="1" type="ORF">P9989_17635</name>
</gene>
<evidence type="ECO:0000313" key="2">
    <source>
        <dbReference type="Proteomes" id="UP001221597"/>
    </source>
</evidence>
<sequence length="93" mass="10949">MVITVELLKVLNAIARAVSKRDEQFVWEFAVYTANGFEYEYMHHLDERKFYNELLNIAQATGNEDDYRSLMEEVSKQYEGSSVKYNDSILQKN</sequence>
<proteinExistence type="predicted"/>
<reference evidence="1 2" key="1">
    <citation type="submission" date="2023-04" db="EMBL/GenBank/DDBJ databases">
        <title>Genome sequence of Halobacillus naozhouensis KACC 21980.</title>
        <authorList>
            <person name="Kim S."/>
            <person name="Heo J."/>
            <person name="Kwon S.-W."/>
        </authorList>
    </citation>
    <scope>NUCLEOTIDE SEQUENCE [LARGE SCALE GENOMIC DNA]</scope>
    <source>
        <strain evidence="1 2">KCTC 13234</strain>
    </source>
</reference>
<dbReference type="RefSeq" id="WP_283076166.1">
    <property type="nucleotide sequence ID" value="NZ_CP121671.1"/>
</dbReference>